<dbReference type="EMBL" id="BMAR01000007">
    <property type="protein sequence ID" value="GFR44262.1"/>
    <property type="molecule type" value="Genomic_DNA"/>
</dbReference>
<protein>
    <submittedName>
        <fullName evidence="2">Uncharacterized protein</fullName>
    </submittedName>
</protein>
<feature type="region of interest" description="Disordered" evidence="1">
    <location>
        <begin position="16"/>
        <end position="38"/>
    </location>
</feature>
<proteinExistence type="predicted"/>
<reference evidence="2 3" key="1">
    <citation type="journal article" date="2021" name="Sci. Rep.">
        <title>Genome sequencing of the multicellular alga Astrephomene provides insights into convergent evolution of germ-soma differentiation.</title>
        <authorList>
            <person name="Yamashita S."/>
            <person name="Yamamoto K."/>
            <person name="Matsuzaki R."/>
            <person name="Suzuki S."/>
            <person name="Yamaguchi H."/>
            <person name="Hirooka S."/>
            <person name="Minakuchi Y."/>
            <person name="Miyagishima S."/>
            <person name="Kawachi M."/>
            <person name="Toyoda A."/>
            <person name="Nozaki H."/>
        </authorList>
    </citation>
    <scope>NUCLEOTIDE SEQUENCE [LARGE SCALE GENOMIC DNA]</scope>
    <source>
        <strain evidence="2 3">NIES-4017</strain>
    </source>
</reference>
<comment type="caution">
    <text evidence="2">The sequence shown here is derived from an EMBL/GenBank/DDBJ whole genome shotgun (WGS) entry which is preliminary data.</text>
</comment>
<name>A0AAD3DPK1_9CHLO</name>
<gene>
    <name evidence="2" type="ORF">Agub_g5466</name>
</gene>
<dbReference type="Proteomes" id="UP001054857">
    <property type="component" value="Unassembled WGS sequence"/>
</dbReference>
<evidence type="ECO:0000256" key="1">
    <source>
        <dbReference type="SAM" id="MobiDB-lite"/>
    </source>
</evidence>
<accession>A0AAD3DPK1</accession>
<feature type="region of interest" description="Disordered" evidence="1">
    <location>
        <begin position="232"/>
        <end position="281"/>
    </location>
</feature>
<keyword evidence="3" id="KW-1185">Reference proteome</keyword>
<feature type="region of interest" description="Disordered" evidence="1">
    <location>
        <begin position="140"/>
        <end position="166"/>
    </location>
</feature>
<evidence type="ECO:0000313" key="3">
    <source>
        <dbReference type="Proteomes" id="UP001054857"/>
    </source>
</evidence>
<evidence type="ECO:0000313" key="2">
    <source>
        <dbReference type="EMBL" id="GFR44262.1"/>
    </source>
</evidence>
<feature type="compositionally biased region" description="Low complexity" evidence="1">
    <location>
        <begin position="246"/>
        <end position="271"/>
    </location>
</feature>
<dbReference type="AlphaFoldDB" id="A0AAD3DPK1"/>
<organism evidence="2 3">
    <name type="scientific">Astrephomene gubernaculifera</name>
    <dbReference type="NCBI Taxonomy" id="47775"/>
    <lineage>
        <taxon>Eukaryota</taxon>
        <taxon>Viridiplantae</taxon>
        <taxon>Chlorophyta</taxon>
        <taxon>core chlorophytes</taxon>
        <taxon>Chlorophyceae</taxon>
        <taxon>CS clade</taxon>
        <taxon>Chlamydomonadales</taxon>
        <taxon>Astrephomenaceae</taxon>
        <taxon>Astrephomene</taxon>
    </lineage>
</organism>
<feature type="compositionally biased region" description="Polar residues" evidence="1">
    <location>
        <begin position="18"/>
        <end position="32"/>
    </location>
</feature>
<sequence length="281" mass="27854">MSQVSSRLARGLVRARSTRSLSSVPMHGSTSGALGRFSRGSRTGGMGVGAAAAAGGFNDAASVQSSGAHAVPPRLEQLGYGGGAEDQENDPQRLAALNFVQNVDLAAFDPDCPAYVAGPGKGQRGPVARLFRRLMSWGGSGSHPPAAGAAGAMGGLQGSGAVRASASQRVRNGGGGVGAGGGGGMGAGVGGGGSGVARNLAMDLEAVDPARPDHTKVLQRFLKDLDLAHWQPEQDGPLESSVAGGNANPSSSSTRPTSPSRSRASPPASARGNVSPARSRA</sequence>